<dbReference type="EMBL" id="JAAAIN010000105">
    <property type="protein sequence ID" value="KAG0320299.1"/>
    <property type="molecule type" value="Genomic_DNA"/>
</dbReference>
<protein>
    <submittedName>
        <fullName evidence="1">Uncharacterized protein</fullName>
    </submittedName>
</protein>
<evidence type="ECO:0000313" key="2">
    <source>
        <dbReference type="Proteomes" id="UP000823405"/>
    </source>
</evidence>
<dbReference type="Proteomes" id="UP000823405">
    <property type="component" value="Unassembled WGS sequence"/>
</dbReference>
<reference evidence="1" key="1">
    <citation type="journal article" date="2020" name="Fungal Divers.">
        <title>Resolving the Mortierellaceae phylogeny through synthesis of multi-gene phylogenetics and phylogenomics.</title>
        <authorList>
            <person name="Vandepol N."/>
            <person name="Liber J."/>
            <person name="Desiro A."/>
            <person name="Na H."/>
            <person name="Kennedy M."/>
            <person name="Barry K."/>
            <person name="Grigoriev I.V."/>
            <person name="Miller A.N."/>
            <person name="O'Donnell K."/>
            <person name="Stajich J.E."/>
            <person name="Bonito G."/>
        </authorList>
    </citation>
    <scope>NUCLEOTIDE SEQUENCE</scope>
    <source>
        <strain evidence="1">NVP60</strain>
    </source>
</reference>
<evidence type="ECO:0000313" key="1">
    <source>
        <dbReference type="EMBL" id="KAG0320299.1"/>
    </source>
</evidence>
<keyword evidence="2" id="KW-1185">Reference proteome</keyword>
<accession>A0A9P6UUL2</accession>
<proteinExistence type="predicted"/>
<dbReference type="AlphaFoldDB" id="A0A9P6UUL2"/>
<organism evidence="1 2">
    <name type="scientific">Linnemannia gamsii</name>
    <dbReference type="NCBI Taxonomy" id="64522"/>
    <lineage>
        <taxon>Eukaryota</taxon>
        <taxon>Fungi</taxon>
        <taxon>Fungi incertae sedis</taxon>
        <taxon>Mucoromycota</taxon>
        <taxon>Mortierellomycotina</taxon>
        <taxon>Mortierellomycetes</taxon>
        <taxon>Mortierellales</taxon>
        <taxon>Mortierellaceae</taxon>
        <taxon>Linnemannia</taxon>
    </lineage>
</organism>
<gene>
    <name evidence="1" type="ORF">BGZ97_000304</name>
</gene>
<sequence length="366" mass="42248">MYILGDEYGKLIDFDQFLDAWMDNYLSRDIRIWCLWTILRREVTWAIAGPILEQLRSLVIPVSDIRRYHGSIDRFRNLEEVRFSLDEPLDYEEEYSMDLTAEFVKTTQQRKAESLAAIVMFVKDHVRLFPARLQFVTCTNGALYNFEPQECPKETLVEISQLLPTLPRPLYLDEHNWSRFIVAPLRIDLEDSLPFADEINDIAIGFSQTLERLSIQASTQTEPFPQLGRVIPVGQGWVNLPVLRKLYLDTANASLVLDRQIWVRCPGLVRLEVVDPTIRYRCQDIIPCLPGHHANLDILSLQGSSALTFDPATLDSTPKLTSLYIFTGDMDAPRVFIPPVQELERSYGMQGDLECFKDAHIWRHCN</sequence>
<comment type="caution">
    <text evidence="1">The sequence shown here is derived from an EMBL/GenBank/DDBJ whole genome shotgun (WGS) entry which is preliminary data.</text>
</comment>
<name>A0A9P6UUL2_9FUNG</name>
<dbReference type="OrthoDB" id="2360563at2759"/>